<evidence type="ECO:0008006" key="3">
    <source>
        <dbReference type="Google" id="ProtNLM"/>
    </source>
</evidence>
<comment type="caution">
    <text evidence="1">The sequence shown here is derived from an EMBL/GenBank/DDBJ whole genome shotgun (WGS) entry which is preliminary data.</text>
</comment>
<gene>
    <name evidence="1" type="ORF">EDD77_10844</name>
</gene>
<organism evidence="1 2">
    <name type="scientific">Allofournierella massiliensis</name>
    <dbReference type="NCBI Taxonomy" id="1650663"/>
    <lineage>
        <taxon>Bacteria</taxon>
        <taxon>Bacillati</taxon>
        <taxon>Bacillota</taxon>
        <taxon>Clostridia</taxon>
        <taxon>Eubacteriales</taxon>
        <taxon>Oscillospiraceae</taxon>
        <taxon>Allofournierella</taxon>
    </lineage>
</organism>
<dbReference type="EMBL" id="SLUM01000008">
    <property type="protein sequence ID" value="TCL58176.1"/>
    <property type="molecule type" value="Genomic_DNA"/>
</dbReference>
<accession>A0A4R1QYX4</accession>
<name>A0A4R1QYX4_9FIRM</name>
<reference evidence="1 2" key="1">
    <citation type="submission" date="2019-03" db="EMBL/GenBank/DDBJ databases">
        <title>Genomic Encyclopedia of Type Strains, Phase IV (KMG-IV): sequencing the most valuable type-strain genomes for metagenomic binning, comparative biology and taxonomic classification.</title>
        <authorList>
            <person name="Goeker M."/>
        </authorList>
    </citation>
    <scope>NUCLEOTIDE SEQUENCE [LARGE SCALE GENOMIC DNA]</scope>
    <source>
        <strain evidence="1 2">DSM 100451</strain>
    </source>
</reference>
<dbReference type="AlphaFoldDB" id="A0A4R1QYX4"/>
<evidence type="ECO:0000313" key="1">
    <source>
        <dbReference type="EMBL" id="TCL58176.1"/>
    </source>
</evidence>
<dbReference type="RefSeq" id="WP_058963946.1">
    <property type="nucleotide sequence ID" value="NZ_CABKVM010000016.1"/>
</dbReference>
<sequence>MKKLNKQFANNSSTVEKFSFRVACFCSPKCNCSCQNDSRKRASNHSNAYNRDTEAYSNVFKR</sequence>
<proteinExistence type="predicted"/>
<dbReference type="Proteomes" id="UP000295184">
    <property type="component" value="Unassembled WGS sequence"/>
</dbReference>
<evidence type="ECO:0000313" key="2">
    <source>
        <dbReference type="Proteomes" id="UP000295184"/>
    </source>
</evidence>
<protein>
    <recommendedName>
        <fullName evidence="3">Bacteriocin</fullName>
    </recommendedName>
</protein>